<name>A0A8S5R3S2_9CAUD</name>
<evidence type="ECO:0000313" key="1">
    <source>
        <dbReference type="EMBL" id="DAE25794.1"/>
    </source>
</evidence>
<accession>A0A8S5R3S2</accession>
<organism evidence="1">
    <name type="scientific">Siphoviridae sp. ctsAY3</name>
    <dbReference type="NCBI Taxonomy" id="2827281"/>
    <lineage>
        <taxon>Viruses</taxon>
        <taxon>Duplodnaviria</taxon>
        <taxon>Heunggongvirae</taxon>
        <taxon>Uroviricota</taxon>
        <taxon>Caudoviricetes</taxon>
    </lineage>
</organism>
<protein>
    <submittedName>
        <fullName evidence="1">Uncharacterized protein</fullName>
    </submittedName>
</protein>
<dbReference type="EMBL" id="BK015802">
    <property type="protein sequence ID" value="DAE25794.1"/>
    <property type="molecule type" value="Genomic_DNA"/>
</dbReference>
<proteinExistence type="predicted"/>
<reference evidence="1" key="1">
    <citation type="journal article" date="2021" name="Proc. Natl. Acad. Sci. U.S.A.">
        <title>A Catalog of Tens of Thousands of Viruses from Human Metagenomes Reveals Hidden Associations with Chronic Diseases.</title>
        <authorList>
            <person name="Tisza M.J."/>
            <person name="Buck C.B."/>
        </authorList>
    </citation>
    <scope>NUCLEOTIDE SEQUENCE</scope>
    <source>
        <strain evidence="1">CtsAY3</strain>
    </source>
</reference>
<sequence>MIPPERWWRRHQAWQAALLCCLPGFFRFSGQGAACRAPKGERQNESPV</sequence>